<dbReference type="STRING" id="77586.A0A0D9WNQ3"/>
<dbReference type="EnsemblPlants" id="LPERR06G07940.1">
    <property type="protein sequence ID" value="LPERR06G07940.1"/>
    <property type="gene ID" value="LPERR06G07940"/>
</dbReference>
<feature type="compositionally biased region" description="Acidic residues" evidence="4">
    <location>
        <begin position="64"/>
        <end position="83"/>
    </location>
</feature>
<reference evidence="5" key="3">
    <citation type="submission" date="2015-04" db="UniProtKB">
        <authorList>
            <consortium name="EnsemblPlants"/>
        </authorList>
    </citation>
    <scope>IDENTIFICATION</scope>
</reference>
<feature type="compositionally biased region" description="Basic and acidic residues" evidence="4">
    <location>
        <begin position="106"/>
        <end position="116"/>
    </location>
</feature>
<dbReference type="Gramene" id="LPERR06G07940.1">
    <property type="protein sequence ID" value="LPERR06G07940.1"/>
    <property type="gene ID" value="LPERR06G07940"/>
</dbReference>
<feature type="repeat" description="ANK" evidence="3">
    <location>
        <begin position="214"/>
        <end position="246"/>
    </location>
</feature>
<dbReference type="HOGENOM" id="CLU_069938_0_0_1"/>
<feature type="region of interest" description="Disordered" evidence="4">
    <location>
        <begin position="1"/>
        <end position="45"/>
    </location>
</feature>
<name>A0A0D9WNQ3_9ORYZ</name>
<keyword evidence="6" id="KW-1185">Reference proteome</keyword>
<feature type="repeat" description="ANK" evidence="3">
    <location>
        <begin position="181"/>
        <end position="213"/>
    </location>
</feature>
<feature type="compositionally biased region" description="Pro residues" evidence="4">
    <location>
        <begin position="29"/>
        <end position="42"/>
    </location>
</feature>
<dbReference type="SUPFAM" id="SSF48403">
    <property type="entry name" value="Ankyrin repeat"/>
    <property type="match status" value="1"/>
</dbReference>
<dbReference type="eggNOG" id="KOG0504">
    <property type="taxonomic scope" value="Eukaryota"/>
</dbReference>
<feature type="repeat" description="ANK" evidence="3">
    <location>
        <begin position="247"/>
        <end position="279"/>
    </location>
</feature>
<reference evidence="6" key="2">
    <citation type="submission" date="2013-12" db="EMBL/GenBank/DDBJ databases">
        <authorList>
            <person name="Yu Y."/>
            <person name="Lee S."/>
            <person name="de Baynast K."/>
            <person name="Wissotski M."/>
            <person name="Liu L."/>
            <person name="Talag J."/>
            <person name="Goicoechea J."/>
            <person name="Angelova A."/>
            <person name="Jetty R."/>
            <person name="Kudrna D."/>
            <person name="Golser W."/>
            <person name="Rivera L."/>
            <person name="Zhang J."/>
            <person name="Wing R."/>
        </authorList>
    </citation>
    <scope>NUCLEOTIDE SEQUENCE</scope>
</reference>
<dbReference type="Proteomes" id="UP000032180">
    <property type="component" value="Chromosome 6"/>
</dbReference>
<dbReference type="Pfam" id="PF12796">
    <property type="entry name" value="Ank_2"/>
    <property type="match status" value="1"/>
</dbReference>
<dbReference type="PRINTS" id="PR01415">
    <property type="entry name" value="ANKYRIN"/>
</dbReference>
<evidence type="ECO:0000313" key="6">
    <source>
        <dbReference type="Proteomes" id="UP000032180"/>
    </source>
</evidence>
<accession>A0A0D9WNQ3</accession>
<evidence type="ECO:0000313" key="5">
    <source>
        <dbReference type="EnsemblPlants" id="LPERR06G07940.1"/>
    </source>
</evidence>
<sequence>MLPWAPAPTSSPTPSAPLLRATQRALSPRLPPPPHHPPPSPPLLLSICPRLALRALPSSQGDVFWEEPDDGSGSDDEDDEAEQKEESGRRGFSSFPSPSLFSGLDAARRQEQREEQELRGEIEFLLTPEEMAILDQNETADITKISSPKWHPVHSYALALQIPLMDRLLDSGVDINLLDKDGFTPLHKAVIGKKEAVISHLLRRGAKPHVRDRDGATPLHYAVQVGALQTVKLLIKNRVDVNVADNDGWTPLHIAIQSRNRDIAKILLVNGADKTRRTKDGRTALDLSLCFGRDFKSYDLAKLVKLVPADRKM</sequence>
<reference evidence="5 6" key="1">
    <citation type="submission" date="2012-08" db="EMBL/GenBank/DDBJ databases">
        <title>Oryza genome evolution.</title>
        <authorList>
            <person name="Wing R.A."/>
        </authorList>
    </citation>
    <scope>NUCLEOTIDE SEQUENCE</scope>
</reference>
<keyword evidence="2 3" id="KW-0040">ANK repeat</keyword>
<dbReference type="GO" id="GO:0140693">
    <property type="term" value="F:molecular condensate scaffold activity"/>
    <property type="evidence" value="ECO:0007669"/>
    <property type="project" value="EnsemblPlants"/>
</dbReference>
<dbReference type="PANTHER" id="PTHR24203">
    <property type="entry name" value="ANKYRIN REPEAT FAMILY PROTEIN"/>
    <property type="match status" value="1"/>
</dbReference>
<dbReference type="AlphaFoldDB" id="A0A0D9WNQ3"/>
<evidence type="ECO:0000256" key="2">
    <source>
        <dbReference type="ARBA" id="ARBA00023043"/>
    </source>
</evidence>
<evidence type="ECO:0000256" key="3">
    <source>
        <dbReference type="PROSITE-ProRule" id="PRU00023"/>
    </source>
</evidence>
<keyword evidence="1" id="KW-0677">Repeat</keyword>
<evidence type="ECO:0000256" key="4">
    <source>
        <dbReference type="SAM" id="MobiDB-lite"/>
    </source>
</evidence>
<feature type="compositionally biased region" description="Pro residues" evidence="4">
    <location>
        <begin position="1"/>
        <end position="15"/>
    </location>
</feature>
<dbReference type="PROSITE" id="PS50297">
    <property type="entry name" value="ANK_REP_REGION"/>
    <property type="match status" value="3"/>
</dbReference>
<dbReference type="Pfam" id="PF13637">
    <property type="entry name" value="Ank_4"/>
    <property type="match status" value="1"/>
</dbReference>
<dbReference type="PROSITE" id="PS50088">
    <property type="entry name" value="ANK_REPEAT"/>
    <property type="match status" value="3"/>
</dbReference>
<dbReference type="SMART" id="SM00248">
    <property type="entry name" value="ANK"/>
    <property type="match status" value="5"/>
</dbReference>
<dbReference type="PANTHER" id="PTHR24203:SF76">
    <property type="entry name" value="ANKYRIN REPEAT DOMAIN-CONTAINING PROTEIN EMB506, CHLOROPLASTIC"/>
    <property type="match status" value="1"/>
</dbReference>
<feature type="region of interest" description="Disordered" evidence="4">
    <location>
        <begin position="59"/>
        <end position="116"/>
    </location>
</feature>
<proteinExistence type="predicted"/>
<feature type="compositionally biased region" description="Low complexity" evidence="4">
    <location>
        <begin position="90"/>
        <end position="104"/>
    </location>
</feature>
<dbReference type="InterPro" id="IPR036770">
    <property type="entry name" value="Ankyrin_rpt-contain_sf"/>
</dbReference>
<evidence type="ECO:0000256" key="1">
    <source>
        <dbReference type="ARBA" id="ARBA00022737"/>
    </source>
</evidence>
<organism evidence="5 6">
    <name type="scientific">Leersia perrieri</name>
    <dbReference type="NCBI Taxonomy" id="77586"/>
    <lineage>
        <taxon>Eukaryota</taxon>
        <taxon>Viridiplantae</taxon>
        <taxon>Streptophyta</taxon>
        <taxon>Embryophyta</taxon>
        <taxon>Tracheophyta</taxon>
        <taxon>Spermatophyta</taxon>
        <taxon>Magnoliopsida</taxon>
        <taxon>Liliopsida</taxon>
        <taxon>Poales</taxon>
        <taxon>Poaceae</taxon>
        <taxon>BOP clade</taxon>
        <taxon>Oryzoideae</taxon>
        <taxon>Oryzeae</taxon>
        <taxon>Oryzinae</taxon>
        <taxon>Leersia</taxon>
    </lineage>
</organism>
<dbReference type="InterPro" id="IPR002110">
    <property type="entry name" value="Ankyrin_rpt"/>
</dbReference>
<dbReference type="Gene3D" id="1.25.40.20">
    <property type="entry name" value="Ankyrin repeat-containing domain"/>
    <property type="match status" value="2"/>
</dbReference>
<protein>
    <submittedName>
        <fullName evidence="5">Uncharacterized protein</fullName>
    </submittedName>
</protein>